<dbReference type="AlphaFoldDB" id="A0A1M5VM54"/>
<sequence length="178" mass="19678">MRTPILAAGLALLALPSHANIQPRGDVLTRMPYVMLAADYFNMKEGDLWGITLAPHHYDPNYPDWGYYGGFAWGGSSSVPVEPPGEAETRRYMGRFGLSYRVVADLSFYGGVVRLSDELRYTSGITCLAIGCEPQWDVEKDHRWGAEFGARYALPGHIAVGIGYNTATESMMFTLGLY</sequence>
<dbReference type="OrthoDB" id="6384860at2"/>
<evidence type="ECO:0000256" key="1">
    <source>
        <dbReference type="SAM" id="SignalP"/>
    </source>
</evidence>
<dbReference type="SUPFAM" id="SSF56925">
    <property type="entry name" value="OMPA-like"/>
    <property type="match status" value="1"/>
</dbReference>
<dbReference type="Proteomes" id="UP000184268">
    <property type="component" value="Unassembled WGS sequence"/>
</dbReference>
<organism evidence="2 3">
    <name type="scientific">Ferrimonas marina</name>
    <dbReference type="NCBI Taxonomy" id="299255"/>
    <lineage>
        <taxon>Bacteria</taxon>
        <taxon>Pseudomonadati</taxon>
        <taxon>Pseudomonadota</taxon>
        <taxon>Gammaproteobacteria</taxon>
        <taxon>Alteromonadales</taxon>
        <taxon>Ferrimonadaceae</taxon>
        <taxon>Ferrimonas</taxon>
    </lineage>
</organism>
<keyword evidence="3" id="KW-1185">Reference proteome</keyword>
<feature type="signal peptide" evidence="1">
    <location>
        <begin position="1"/>
        <end position="19"/>
    </location>
</feature>
<dbReference type="EMBL" id="FQXG01000004">
    <property type="protein sequence ID" value="SHH75993.1"/>
    <property type="molecule type" value="Genomic_DNA"/>
</dbReference>
<evidence type="ECO:0000313" key="3">
    <source>
        <dbReference type="Proteomes" id="UP000184268"/>
    </source>
</evidence>
<reference evidence="2 3" key="1">
    <citation type="submission" date="2016-11" db="EMBL/GenBank/DDBJ databases">
        <authorList>
            <person name="Jaros S."/>
            <person name="Januszkiewicz K."/>
            <person name="Wedrychowicz H."/>
        </authorList>
    </citation>
    <scope>NUCLEOTIDE SEQUENCE [LARGE SCALE GENOMIC DNA]</scope>
    <source>
        <strain evidence="2 3">DSM 16917</strain>
    </source>
</reference>
<dbReference type="STRING" id="299255.SAMN02745129_2839"/>
<name>A0A1M5VM54_9GAMM</name>
<evidence type="ECO:0008006" key="4">
    <source>
        <dbReference type="Google" id="ProtNLM"/>
    </source>
</evidence>
<keyword evidence="1" id="KW-0732">Signal</keyword>
<protein>
    <recommendedName>
        <fullName evidence="4">Outer membrane protein beta-barrel domain-containing protein</fullName>
    </recommendedName>
</protein>
<proteinExistence type="predicted"/>
<feature type="chain" id="PRO_5009914462" description="Outer membrane protein beta-barrel domain-containing protein" evidence="1">
    <location>
        <begin position="20"/>
        <end position="178"/>
    </location>
</feature>
<dbReference type="RefSeq" id="WP_067656778.1">
    <property type="nucleotide sequence ID" value="NZ_FQXG01000004.1"/>
</dbReference>
<gene>
    <name evidence="2" type="ORF">SAMN02745129_2839</name>
</gene>
<evidence type="ECO:0000313" key="2">
    <source>
        <dbReference type="EMBL" id="SHH75993.1"/>
    </source>
</evidence>
<accession>A0A1M5VM54</accession>
<dbReference type="InterPro" id="IPR011250">
    <property type="entry name" value="OMP/PagP_B-barrel"/>
</dbReference>